<dbReference type="SUPFAM" id="SSF53850">
    <property type="entry name" value="Periplasmic binding protein-like II"/>
    <property type="match status" value="1"/>
</dbReference>
<keyword evidence="3" id="KW-1185">Reference proteome</keyword>
<dbReference type="Gene3D" id="3.40.190.10">
    <property type="entry name" value="Periplasmic binding protein-like II"/>
    <property type="match status" value="1"/>
</dbReference>
<gene>
    <name evidence="2" type="primary">cebE_1</name>
    <name evidence="2" type="ORF">Air01nite_39190</name>
</gene>
<dbReference type="RefSeq" id="WP_203704127.1">
    <property type="nucleotide sequence ID" value="NZ_BAAALU010000009.1"/>
</dbReference>
<dbReference type="InterPro" id="IPR006059">
    <property type="entry name" value="SBP"/>
</dbReference>
<name>A0ABQ4C4Z6_9ACTN</name>
<dbReference type="PROSITE" id="PS51257">
    <property type="entry name" value="PROKAR_LIPOPROTEIN"/>
    <property type="match status" value="1"/>
</dbReference>
<dbReference type="PANTHER" id="PTHR43649:SF32">
    <property type="entry name" value="SUGAR BINDING SECRETED PROTEIN"/>
    <property type="match status" value="1"/>
</dbReference>
<evidence type="ECO:0000313" key="2">
    <source>
        <dbReference type="EMBL" id="GIF57824.1"/>
    </source>
</evidence>
<organism evidence="2 3">
    <name type="scientific">Asanoa iriomotensis</name>
    <dbReference type="NCBI Taxonomy" id="234613"/>
    <lineage>
        <taxon>Bacteria</taxon>
        <taxon>Bacillati</taxon>
        <taxon>Actinomycetota</taxon>
        <taxon>Actinomycetes</taxon>
        <taxon>Micromonosporales</taxon>
        <taxon>Micromonosporaceae</taxon>
        <taxon>Asanoa</taxon>
    </lineage>
</organism>
<protein>
    <submittedName>
        <fullName evidence="2">ABC transporter substrate-binding protein</fullName>
    </submittedName>
</protein>
<keyword evidence="1" id="KW-0732">Signal</keyword>
<dbReference type="PANTHER" id="PTHR43649">
    <property type="entry name" value="ARABINOSE-BINDING PROTEIN-RELATED"/>
    <property type="match status" value="1"/>
</dbReference>
<sequence length="431" mass="46293">MSVIRRRNRLVALAAVSALVLGVAACGSDDGDSSGSTGGKPDKLVVETFGEFGYDELVKQYEKDTGIKVELRKTAQLNEYRPKIVRSLATGKGIADVVALEEGILNEFKINPTNWADLTPLVADHSKEYLQWKWELGKAADGRLIGLPTDVGSLAVCYRSDLFKAAGLPTERDAVTALWPDWDAFIETGKKYRAATGKGMLDSVTTAASAVTMQVGGDIFYDKDDNIVADKSAAVKQAWDTSLKMVDANITAKTATWSPEWSAGFKQGTFAATFCPSWMLGIVQDNSGPENKGKWDVAGVPGKSGNWGGSWLAVPERGKHKTEAAKLAEYLTSATSQVAAFKLKGPLPTNLEALKNPEFQSYTNEYFSGAPTGKIFGGSVEGIQPVHLGPKHQAVKEQAMEPALRAYENGEAKAAAAWDQFIKDAATQGAF</sequence>
<evidence type="ECO:0000256" key="1">
    <source>
        <dbReference type="SAM" id="SignalP"/>
    </source>
</evidence>
<dbReference type="InterPro" id="IPR050490">
    <property type="entry name" value="Bact_solute-bd_prot1"/>
</dbReference>
<accession>A0ABQ4C4Z6</accession>
<evidence type="ECO:0000313" key="3">
    <source>
        <dbReference type="Proteomes" id="UP000624325"/>
    </source>
</evidence>
<dbReference type="EMBL" id="BONC01000026">
    <property type="protein sequence ID" value="GIF57824.1"/>
    <property type="molecule type" value="Genomic_DNA"/>
</dbReference>
<comment type="caution">
    <text evidence="2">The sequence shown here is derived from an EMBL/GenBank/DDBJ whole genome shotgun (WGS) entry which is preliminary data.</text>
</comment>
<feature type="chain" id="PRO_5045438398" evidence="1">
    <location>
        <begin position="26"/>
        <end position="431"/>
    </location>
</feature>
<proteinExistence type="predicted"/>
<dbReference type="Pfam" id="PF13416">
    <property type="entry name" value="SBP_bac_8"/>
    <property type="match status" value="1"/>
</dbReference>
<feature type="signal peptide" evidence="1">
    <location>
        <begin position="1"/>
        <end position="25"/>
    </location>
</feature>
<dbReference type="Proteomes" id="UP000624325">
    <property type="component" value="Unassembled WGS sequence"/>
</dbReference>
<reference evidence="2 3" key="1">
    <citation type="submission" date="2021-01" db="EMBL/GenBank/DDBJ databases">
        <title>Whole genome shotgun sequence of Asanoa iriomotensis NBRC 100142.</title>
        <authorList>
            <person name="Komaki H."/>
            <person name="Tamura T."/>
        </authorList>
    </citation>
    <scope>NUCLEOTIDE SEQUENCE [LARGE SCALE GENOMIC DNA]</scope>
    <source>
        <strain evidence="2 3">NBRC 100142</strain>
    </source>
</reference>